<gene>
    <name evidence="1" type="ORF">X777_09967</name>
</gene>
<accession>A0A026W5D8</accession>
<evidence type="ECO:0000313" key="2">
    <source>
        <dbReference type="Proteomes" id="UP000053097"/>
    </source>
</evidence>
<dbReference type="Proteomes" id="UP000053097">
    <property type="component" value="Unassembled WGS sequence"/>
</dbReference>
<organism evidence="1 2">
    <name type="scientific">Ooceraea biroi</name>
    <name type="common">Clonal raider ant</name>
    <name type="synonym">Cerapachys biroi</name>
    <dbReference type="NCBI Taxonomy" id="2015173"/>
    <lineage>
        <taxon>Eukaryota</taxon>
        <taxon>Metazoa</taxon>
        <taxon>Ecdysozoa</taxon>
        <taxon>Arthropoda</taxon>
        <taxon>Hexapoda</taxon>
        <taxon>Insecta</taxon>
        <taxon>Pterygota</taxon>
        <taxon>Neoptera</taxon>
        <taxon>Endopterygota</taxon>
        <taxon>Hymenoptera</taxon>
        <taxon>Apocrita</taxon>
        <taxon>Aculeata</taxon>
        <taxon>Formicoidea</taxon>
        <taxon>Formicidae</taxon>
        <taxon>Dorylinae</taxon>
        <taxon>Ooceraea</taxon>
    </lineage>
</organism>
<sequence length="85" mass="9553">LEPPEPFRSEVHLAHRHAGTRPHVQEHTLNERHVLIELAAGRKREAAERKIGGGRGELGGSAAERRVWAEQTAIEKEELIKIQIP</sequence>
<feature type="non-terminal residue" evidence="1">
    <location>
        <position position="1"/>
    </location>
</feature>
<dbReference type="EMBL" id="KK107403">
    <property type="protein sequence ID" value="EZA51290.1"/>
    <property type="molecule type" value="Genomic_DNA"/>
</dbReference>
<protein>
    <submittedName>
        <fullName evidence="1">Uncharacterized protein</fullName>
    </submittedName>
</protein>
<name>A0A026W5D8_OOCBI</name>
<reference evidence="1 2" key="1">
    <citation type="journal article" date="2014" name="Curr. Biol.">
        <title>The genome of the clonal raider ant Cerapachys biroi.</title>
        <authorList>
            <person name="Oxley P.R."/>
            <person name="Ji L."/>
            <person name="Fetter-Pruneda I."/>
            <person name="McKenzie S.K."/>
            <person name="Li C."/>
            <person name="Hu H."/>
            <person name="Zhang G."/>
            <person name="Kronauer D.J."/>
        </authorList>
    </citation>
    <scope>NUCLEOTIDE SEQUENCE [LARGE SCALE GENOMIC DNA]</scope>
</reference>
<evidence type="ECO:0000313" key="1">
    <source>
        <dbReference type="EMBL" id="EZA51290.1"/>
    </source>
</evidence>
<keyword evidence="2" id="KW-1185">Reference proteome</keyword>
<feature type="non-terminal residue" evidence="1">
    <location>
        <position position="85"/>
    </location>
</feature>
<proteinExistence type="predicted"/>
<dbReference type="AlphaFoldDB" id="A0A026W5D8"/>